<keyword evidence="2" id="KW-0547">Nucleotide-binding</keyword>
<keyword evidence="5" id="KW-1185">Reference proteome</keyword>
<dbReference type="STRING" id="10195.A0A3M7SAA0"/>
<proteinExistence type="inferred from homology"/>
<dbReference type="Pfam" id="PF03969">
    <property type="entry name" value="AFG1_ATPase"/>
    <property type="match status" value="1"/>
</dbReference>
<dbReference type="EMBL" id="REGN01001790">
    <property type="protein sequence ID" value="RNA32498.1"/>
    <property type="molecule type" value="Genomic_DNA"/>
</dbReference>
<dbReference type="GO" id="GO:0005739">
    <property type="term" value="C:mitochondrion"/>
    <property type="evidence" value="ECO:0007669"/>
    <property type="project" value="TreeGrafter"/>
</dbReference>
<dbReference type="Gene3D" id="3.10.20.90">
    <property type="entry name" value="Phosphatidylinositol 3-kinase Catalytic Subunit, Chain A, domain 1"/>
    <property type="match status" value="1"/>
</dbReference>
<dbReference type="Pfam" id="PF01722">
    <property type="entry name" value="BolA"/>
    <property type="match status" value="1"/>
</dbReference>
<keyword evidence="3" id="KW-0067">ATP-binding</keyword>
<gene>
    <name evidence="4" type="ORF">BpHYR1_016059</name>
</gene>
<dbReference type="Proteomes" id="UP000276133">
    <property type="component" value="Unassembled WGS sequence"/>
</dbReference>
<dbReference type="AlphaFoldDB" id="A0A3M7SAA0"/>
<dbReference type="Gene3D" id="3.40.50.300">
    <property type="entry name" value="P-loop containing nucleotide triphosphate hydrolases"/>
    <property type="match status" value="1"/>
</dbReference>
<evidence type="ECO:0000256" key="2">
    <source>
        <dbReference type="ARBA" id="ARBA00022741"/>
    </source>
</evidence>
<sequence length="546" mass="64371">MRPERLSRIALRSVFHQGFFNFRSYSSSSSVKPSSFSFKIDDESEFMNPTSKILKQNISTSKGILIEKYHHLIDSNSFKYDRKQFDTLFLLSSFYKQILDYQAPNKTLWSNKNLNKYLKYLFNTNQQMPNIKSIYLYGGVGCGKTMMMDLIYNSIPETKLKQRIHFNKFMLSVHKSIHDIKQIDEFKNEDPIQVLCDNLIEKINLLFFDEFQVTDIADAMLMSRLFTGLFQRGMVVFFTSNRVPTDLYKNGLQRDLFLPFIDYIYKVCQIIHIDSKVDYRKISSKAENQVYFNSDFESQYLDEYIKSMLPEGDVFEAKKLEILGRQVYLEQTYKNLLVTNYSFICEEARGSVDYLEFCKLFDIIVMKDIPFIDMKNGDSLRRFITFIDALYDNNIRFICSGKASSPQYLFDLTERESIDKMTKIMSNIKILNRLLSTNNSLGQIEKKITDKLHSKFSESTYKQVINTSWKHKRGTETHFEVILVSEKFENKSVLERNKMVNEILKEEIEQIHSISFKLLPLSKWESNNREKIEIKNPPCVNRKINQ</sequence>
<comment type="caution">
    <text evidence="4">The sequence shown here is derived from an EMBL/GenBank/DDBJ whole genome shotgun (WGS) entry which is preliminary data.</text>
</comment>
<dbReference type="NCBIfam" id="NF040713">
    <property type="entry name" value="ZapE"/>
    <property type="match status" value="1"/>
</dbReference>
<dbReference type="GO" id="GO:0005524">
    <property type="term" value="F:ATP binding"/>
    <property type="evidence" value="ECO:0007669"/>
    <property type="project" value="UniProtKB-KW"/>
</dbReference>
<name>A0A3M7SAA0_BRAPC</name>
<protein>
    <submittedName>
        <fullName evidence="4">ATPase N2B</fullName>
    </submittedName>
</protein>
<dbReference type="InterPro" id="IPR002634">
    <property type="entry name" value="BolA"/>
</dbReference>
<dbReference type="InterPro" id="IPR005654">
    <property type="entry name" value="ATPase_AFG1-like"/>
</dbReference>
<organism evidence="4 5">
    <name type="scientific">Brachionus plicatilis</name>
    <name type="common">Marine rotifer</name>
    <name type="synonym">Brachionus muelleri</name>
    <dbReference type="NCBI Taxonomy" id="10195"/>
    <lineage>
        <taxon>Eukaryota</taxon>
        <taxon>Metazoa</taxon>
        <taxon>Spiralia</taxon>
        <taxon>Gnathifera</taxon>
        <taxon>Rotifera</taxon>
        <taxon>Eurotatoria</taxon>
        <taxon>Monogononta</taxon>
        <taxon>Pseudotrocha</taxon>
        <taxon>Ploima</taxon>
        <taxon>Brachionidae</taxon>
        <taxon>Brachionus</taxon>
    </lineage>
</organism>
<dbReference type="InterPro" id="IPR027417">
    <property type="entry name" value="P-loop_NTPase"/>
</dbReference>
<dbReference type="OrthoDB" id="548867at2759"/>
<evidence type="ECO:0000313" key="4">
    <source>
        <dbReference type="EMBL" id="RNA32498.1"/>
    </source>
</evidence>
<comment type="similarity">
    <text evidence="1">Belongs to the AFG1 ATPase family.</text>
</comment>
<accession>A0A3M7SAA0</accession>
<dbReference type="InterPro" id="IPR036065">
    <property type="entry name" value="BolA-like_sf"/>
</dbReference>
<dbReference type="GO" id="GO:0016887">
    <property type="term" value="F:ATP hydrolysis activity"/>
    <property type="evidence" value="ECO:0007669"/>
    <property type="project" value="InterPro"/>
</dbReference>
<dbReference type="SUPFAM" id="SSF52540">
    <property type="entry name" value="P-loop containing nucleoside triphosphate hydrolases"/>
    <property type="match status" value="1"/>
</dbReference>
<evidence type="ECO:0000313" key="5">
    <source>
        <dbReference type="Proteomes" id="UP000276133"/>
    </source>
</evidence>
<reference evidence="4 5" key="1">
    <citation type="journal article" date="2018" name="Sci. Rep.">
        <title>Genomic signatures of local adaptation to the degree of environmental predictability in rotifers.</title>
        <authorList>
            <person name="Franch-Gras L."/>
            <person name="Hahn C."/>
            <person name="Garcia-Roger E.M."/>
            <person name="Carmona M.J."/>
            <person name="Serra M."/>
            <person name="Gomez A."/>
        </authorList>
    </citation>
    <scope>NUCLEOTIDE SEQUENCE [LARGE SCALE GENOMIC DNA]</scope>
    <source>
        <strain evidence="4">HYR1</strain>
    </source>
</reference>
<dbReference type="PANTHER" id="PTHR12169">
    <property type="entry name" value="ATPASE N2B"/>
    <property type="match status" value="1"/>
</dbReference>
<dbReference type="SUPFAM" id="SSF82657">
    <property type="entry name" value="BolA-like"/>
    <property type="match status" value="1"/>
</dbReference>
<evidence type="ECO:0000256" key="3">
    <source>
        <dbReference type="ARBA" id="ARBA00022840"/>
    </source>
</evidence>
<evidence type="ECO:0000256" key="1">
    <source>
        <dbReference type="ARBA" id="ARBA00010322"/>
    </source>
</evidence>
<dbReference type="PANTHER" id="PTHR12169:SF6">
    <property type="entry name" value="AFG1-LIKE ATPASE"/>
    <property type="match status" value="1"/>
</dbReference>